<reference evidence="2 3" key="1">
    <citation type="submission" date="2024-04" db="EMBL/GenBank/DDBJ databases">
        <authorList>
            <person name="Rising A."/>
            <person name="Reimegard J."/>
            <person name="Sonavane S."/>
            <person name="Akerstrom W."/>
            <person name="Nylinder S."/>
            <person name="Hedman E."/>
            <person name="Kallberg Y."/>
        </authorList>
    </citation>
    <scope>NUCLEOTIDE SEQUENCE [LARGE SCALE GENOMIC DNA]</scope>
</reference>
<dbReference type="AlphaFoldDB" id="A0AAV2AJQ1"/>
<dbReference type="EMBL" id="CAXIEN010000177">
    <property type="protein sequence ID" value="CAL1284218.1"/>
    <property type="molecule type" value="Genomic_DNA"/>
</dbReference>
<protein>
    <submittedName>
        <fullName evidence="2">Uncharacterized protein</fullName>
    </submittedName>
</protein>
<feature type="non-terminal residue" evidence="2">
    <location>
        <position position="1"/>
    </location>
</feature>
<keyword evidence="1" id="KW-0472">Membrane</keyword>
<organism evidence="2 3">
    <name type="scientific">Larinioides sclopetarius</name>
    <dbReference type="NCBI Taxonomy" id="280406"/>
    <lineage>
        <taxon>Eukaryota</taxon>
        <taxon>Metazoa</taxon>
        <taxon>Ecdysozoa</taxon>
        <taxon>Arthropoda</taxon>
        <taxon>Chelicerata</taxon>
        <taxon>Arachnida</taxon>
        <taxon>Araneae</taxon>
        <taxon>Araneomorphae</taxon>
        <taxon>Entelegynae</taxon>
        <taxon>Araneoidea</taxon>
        <taxon>Araneidae</taxon>
        <taxon>Larinioides</taxon>
    </lineage>
</organism>
<evidence type="ECO:0000256" key="1">
    <source>
        <dbReference type="SAM" id="Phobius"/>
    </source>
</evidence>
<keyword evidence="1" id="KW-1133">Transmembrane helix</keyword>
<feature type="transmembrane region" description="Helical" evidence="1">
    <location>
        <begin position="56"/>
        <end position="77"/>
    </location>
</feature>
<keyword evidence="1" id="KW-0812">Transmembrane</keyword>
<sequence>AYNIIRIITCEACIVSKRKSNDCPFWPGFSELGLVQYEKIEREIPPENRTRQMKCVILLLVSVICLEKCVSYCVFIPRNKL</sequence>
<keyword evidence="3" id="KW-1185">Reference proteome</keyword>
<evidence type="ECO:0000313" key="2">
    <source>
        <dbReference type="EMBL" id="CAL1284218.1"/>
    </source>
</evidence>
<dbReference type="Proteomes" id="UP001497382">
    <property type="component" value="Unassembled WGS sequence"/>
</dbReference>
<comment type="caution">
    <text evidence="2">The sequence shown here is derived from an EMBL/GenBank/DDBJ whole genome shotgun (WGS) entry which is preliminary data.</text>
</comment>
<evidence type="ECO:0000313" key="3">
    <source>
        <dbReference type="Proteomes" id="UP001497382"/>
    </source>
</evidence>
<proteinExistence type="predicted"/>
<accession>A0AAV2AJQ1</accession>
<gene>
    <name evidence="2" type="ORF">LARSCL_LOCUS13033</name>
</gene>
<name>A0AAV2AJQ1_9ARAC</name>